<name>A0A0E9T769_ANGAN</name>
<accession>A0A0E9T769</accession>
<proteinExistence type="predicted"/>
<reference evidence="1" key="1">
    <citation type="submission" date="2014-11" db="EMBL/GenBank/DDBJ databases">
        <authorList>
            <person name="Amaro Gonzalez C."/>
        </authorList>
    </citation>
    <scope>NUCLEOTIDE SEQUENCE</scope>
</reference>
<protein>
    <submittedName>
        <fullName evidence="1">Uncharacterized protein</fullName>
    </submittedName>
</protein>
<evidence type="ECO:0000313" key="1">
    <source>
        <dbReference type="EMBL" id="JAH48603.1"/>
    </source>
</evidence>
<sequence>MIFRHLLDHPIKCQNINISDVPNVSDRNFFLRNNHELKKPDN</sequence>
<reference evidence="1" key="2">
    <citation type="journal article" date="2015" name="Fish Shellfish Immunol.">
        <title>Early steps in the European eel (Anguilla anguilla)-Vibrio vulnificus interaction in the gills: Role of the RtxA13 toxin.</title>
        <authorList>
            <person name="Callol A."/>
            <person name="Pajuelo D."/>
            <person name="Ebbesson L."/>
            <person name="Teles M."/>
            <person name="MacKenzie S."/>
            <person name="Amaro C."/>
        </authorList>
    </citation>
    <scope>NUCLEOTIDE SEQUENCE</scope>
</reference>
<dbReference type="AlphaFoldDB" id="A0A0E9T769"/>
<dbReference type="EMBL" id="GBXM01059974">
    <property type="protein sequence ID" value="JAH48603.1"/>
    <property type="molecule type" value="Transcribed_RNA"/>
</dbReference>
<organism evidence="1">
    <name type="scientific">Anguilla anguilla</name>
    <name type="common">European freshwater eel</name>
    <name type="synonym">Muraena anguilla</name>
    <dbReference type="NCBI Taxonomy" id="7936"/>
    <lineage>
        <taxon>Eukaryota</taxon>
        <taxon>Metazoa</taxon>
        <taxon>Chordata</taxon>
        <taxon>Craniata</taxon>
        <taxon>Vertebrata</taxon>
        <taxon>Euteleostomi</taxon>
        <taxon>Actinopterygii</taxon>
        <taxon>Neopterygii</taxon>
        <taxon>Teleostei</taxon>
        <taxon>Anguilliformes</taxon>
        <taxon>Anguillidae</taxon>
        <taxon>Anguilla</taxon>
    </lineage>
</organism>